<dbReference type="InterPro" id="IPR013083">
    <property type="entry name" value="Znf_RING/FYVE/PHD"/>
</dbReference>
<evidence type="ECO:0000256" key="1">
    <source>
        <dbReference type="ARBA" id="ARBA00022723"/>
    </source>
</evidence>
<evidence type="ECO:0000256" key="4">
    <source>
        <dbReference type="PROSITE-ProRule" id="PRU00146"/>
    </source>
</evidence>
<feature type="compositionally biased region" description="Pro residues" evidence="5">
    <location>
        <begin position="742"/>
        <end position="760"/>
    </location>
</feature>
<feature type="compositionally biased region" description="Basic and acidic residues" evidence="5">
    <location>
        <begin position="2207"/>
        <end position="2224"/>
    </location>
</feature>
<evidence type="ECO:0000313" key="8">
    <source>
        <dbReference type="EMBL" id="KAK7127883.1"/>
    </source>
</evidence>
<feature type="compositionally biased region" description="Basic and acidic residues" evidence="5">
    <location>
        <begin position="34"/>
        <end position="65"/>
    </location>
</feature>
<feature type="domain" description="PHD-type" evidence="6">
    <location>
        <begin position="318"/>
        <end position="372"/>
    </location>
</feature>
<dbReference type="GO" id="GO:0008270">
    <property type="term" value="F:zinc ion binding"/>
    <property type="evidence" value="ECO:0007669"/>
    <property type="project" value="UniProtKB-KW"/>
</dbReference>
<evidence type="ECO:0000256" key="5">
    <source>
        <dbReference type="SAM" id="MobiDB-lite"/>
    </source>
</evidence>
<sequence length="2591" mass="287965">MEESVSPELAQAHEPEPSQDPVDTSSQEPTSVLDEVKDQKDQGDVSEDKVEDPDKSTKPLREFKKTWGFRRTTIAKREIPGEMAAETPEGKGAPVRRSGRQAKRTDKLEEFLVTVKRGRGTGRRSCPSRLEGGDPPSQTPTDAETASEASFDGNAEAKSEEQKVASPEKRGRGRARRAVTPKAGGDSVSDDGSSENEDEAESEVTKETQEPVETEASAEDGKDVEAKKEVAVDVEMKEEEDVEEGNKSKEMSPNESINRRPTRAVSKDSKRDNKPKVGVKLRKEKKENEDEEDDDDDGDDDESSSSSDCDSDGYDPNALYCICRQKHNKRFMICCDRCEEWFHGDCVGISEARGRLMERNGEDYVCPNCYTQKGQISKAGSSASAENGKRPVAGLRKTETGLTAASSTSAATTEEKTSDDLGIKGRIEKATNPSGKKKIKIFQPQVTAVEGSSLPKCIGPGCERDALPDSVYCGNDCILRHAAAAMKIITTDGKDSKQKERGKPKMRKKTTNKSPPKRSSGPERRSSNQGEEEEESESGTEEEDDDEDKHAEEHPPPPAMSSWSSDHNYIAVTPEKTTPISASVLNKASPQKDKEKEGNEEVKPEKETASADKKPPATNVAPKGGKKSPGSKGTRAAAATSPLPKGKTNAAPLSSGRELRKQPILQSKLKKPGPPPPPIPVLTPSGPPGSRHHASGALRVGKSTFTIPKKQPQAGPKESAEPGPSPTTRTPPSPVSSTQHPLPKPPQPAATNAPPQPPPNNQMRSNIRRSLTDILYKRVSDSDDLSMSESEVGKLAVSIEKEMFNLYLNTDNKYKNKYRSLMFNLKDPKNKGLFYRVIGGEISPFRLVRLSPEELLSKEMSDWRKSEISESLELSGRSQPKSGSRQEGAPPDVDMEEAPPPMSDGDVCMPATSQSPYLASAADSQEDTLSTSAQQAPVSAGKGSSMPDIFSIMLKDTTAEHRAHLFDLNCKICTGQKSADDEPPSKKNKMSAPKKPEPSFKSKPDPRPSKSPADLPQVSSLSGVEMPLPDSTSAMEDSSGVFPVVQPPVTAAVPAVSSVTITRRDPRTAGHRSSVPHIVPDIPAMPAIIPVSVEPVVVEAKGPLPMPPPAPASLARPVMPKPASSQDLRNYGSSTTSVSEPTPEGETALFLSGQEMMWKGFINMHSVAKFVTKAYMVSGSFEHIKEDLPDTIHIGGRISPHTVWDYVGKLKTSLSKELSLIRFHPATEEEEVAYVSLFSYFSSRKRFGVVANSNKRIKDLYLIPLSSKDPLPAKLLPFDGPGLEPARPNLLLGLLICQKDKKRPGAPLENEEKRSKTLRDDETGLPKPSIIAKSEIKQDKVLRSSLDAISTTPPGTPPPFSAPEALSSISSVFSILSSMKAPGVSTSTGSNSPSSNVSAPSTATPLQTILKTLFGKKKQDSDVSLSPSDQSAVDVSVPMLDPIVQQFAVTKGREVEVQDDRPYDPEEEYDPAVGYGTENTHNTAKVSAVIKQTEVTSIIDDVAYDPEDDSLFNDAGVDPGSKKITEHQKVLEDKQIEEQKHEEAAHQQTPETLISQPVTSLLANSQLLQLGKKVEELVAKSSAAPVINQRRDPRQSRDPRQAAANRRQTSDSTETEEESPVTTDKTFPQEATVIETSLKQTCTAADTQTAQLDSTEDTSVEDTTADIPLLQVTATLDSVQPAILHPEASKSEEEGDEEASKSEVVPFLDIESTEVSIPLLGEKIDPELVESYMENEPEEEHKTKDDPIESEIKSFEEVWPNSASILKPDSSIGQSILKADPVSSIGQPIETTAITYYNISTISTLSTSVHSGVPQDVIQDNSSYMDSHSSHIQHIPTTNPANIPPPMSFPPPIGPPPILGPPLMQGPPPMTVPPPMHLPPPMQIPSMQGPPPPRGDNDHSQYPLPASYPPFQNQWGSSSQFDAAPRGPPPPNFTPRGPPPFQPIGQRGPPPPQIFDNSMNSMPPQHIGPRGPHPGPPLPRPPPPSFDGQRFNGPPPPFSFSAPRGPPPPFPSPPPNPFGNRAPTPSHFPGPRGPPPHHNIGDHGPPSNMSRGPGDHFEDGGNSYHQGIEKPQIPSHGPPFRGPPPNHFDGRRGPSGPTGEMSGQRFPPQNQFRGSPQHRGSFEEPRGTSSQDFERHRGPSVQQFGGPRGPPVGHYDKEAGGPPARFNYNDDCSPSDIRDVRPVRGPLLPTPPEGPIPIQGRIGGHSPDTHRDDHWRRHSPEMRRRSSSSRDSAEPHNRPSRFDGGSRDRDAPLRMSEERQRDLSEDRRRDRDREGGHGGRSWGWNREHEHERGRERDRERDRSRERERERGRSREREGEHSRERDRRESDRYGDGDKRRDRDRDRDRGRERDQDRRDHDRDRERDQDRKDPDRDRERDQDRKDHDRDRERERDQDRKDHDRDRERDQDRKDHDRDRERDQDRKDHDRDRERERDQDRKDHDRDRERERDQDRKDHDRDRERDHDRKDHDRDRERDQDRKDHDRDRERDQDRKDHDRERERDQDRKDHDRAKNRDRDRDRDRDRRRERSRSRDRERGKDRERRDRDRERDKDRGKEKDRDRRDRSRSREKKEERKERSDNSRAKSTESENPS</sequence>
<feature type="region of interest" description="Disordered" evidence="5">
    <location>
        <begin position="401"/>
        <end position="421"/>
    </location>
</feature>
<name>A0AAN9GUK9_9TELE</name>
<feature type="compositionally biased region" description="Pro residues" evidence="5">
    <location>
        <begin position="672"/>
        <end position="687"/>
    </location>
</feature>
<feature type="region of interest" description="Disordered" evidence="5">
    <location>
        <begin position="975"/>
        <end position="1040"/>
    </location>
</feature>
<dbReference type="EMBL" id="JAYKXH010000022">
    <property type="protein sequence ID" value="KAK7127883.1"/>
    <property type="molecule type" value="Genomic_DNA"/>
</dbReference>
<feature type="region of interest" description="Disordered" evidence="5">
    <location>
        <begin position="1643"/>
        <end position="1662"/>
    </location>
</feature>
<evidence type="ECO:0008006" key="10">
    <source>
        <dbReference type="Google" id="ProtNLM"/>
    </source>
</evidence>
<feature type="region of interest" description="Disordered" evidence="5">
    <location>
        <begin position="1"/>
        <end position="311"/>
    </location>
</feature>
<feature type="compositionally biased region" description="Basic and acidic residues" evidence="5">
    <location>
        <begin position="2120"/>
        <end position="2137"/>
    </location>
</feature>
<feature type="compositionally biased region" description="Basic and acidic residues" evidence="5">
    <location>
        <begin position="219"/>
        <end position="235"/>
    </location>
</feature>
<feature type="compositionally biased region" description="Basic and acidic residues" evidence="5">
    <location>
        <begin position="994"/>
        <end position="1008"/>
    </location>
</feature>
<dbReference type="InterPro" id="IPR019786">
    <property type="entry name" value="Zinc_finger_PHD-type_CS"/>
</dbReference>
<feature type="compositionally biased region" description="Acidic residues" evidence="5">
    <location>
        <begin position="530"/>
        <end position="547"/>
    </location>
</feature>
<feature type="compositionally biased region" description="Polar residues" evidence="5">
    <location>
        <begin position="21"/>
        <end position="30"/>
    </location>
</feature>
<organism evidence="8 9">
    <name type="scientific">Phoxinus phoxinus</name>
    <name type="common">Eurasian minnow</name>
    <dbReference type="NCBI Taxonomy" id="58324"/>
    <lineage>
        <taxon>Eukaryota</taxon>
        <taxon>Metazoa</taxon>
        <taxon>Chordata</taxon>
        <taxon>Craniata</taxon>
        <taxon>Vertebrata</taxon>
        <taxon>Euteleostomi</taxon>
        <taxon>Actinopterygii</taxon>
        <taxon>Neopterygii</taxon>
        <taxon>Teleostei</taxon>
        <taxon>Ostariophysi</taxon>
        <taxon>Cypriniformes</taxon>
        <taxon>Leuciscidae</taxon>
        <taxon>Phoxininae</taxon>
        <taxon>Phoxinus</taxon>
    </lineage>
</organism>
<feature type="compositionally biased region" description="Pro residues" evidence="5">
    <location>
        <begin position="2076"/>
        <end position="2086"/>
    </location>
</feature>
<dbReference type="Pfam" id="PF00628">
    <property type="entry name" value="PHD"/>
    <property type="match status" value="1"/>
</dbReference>
<feature type="region of interest" description="Disordered" evidence="5">
    <location>
        <begin position="1579"/>
        <end position="1630"/>
    </location>
</feature>
<feature type="compositionally biased region" description="Acidic residues" evidence="5">
    <location>
        <begin position="188"/>
        <end position="202"/>
    </location>
</feature>
<feature type="compositionally biased region" description="Polar residues" evidence="5">
    <location>
        <begin position="1910"/>
        <end position="1921"/>
    </location>
</feature>
<keyword evidence="2 4" id="KW-0863">Zinc-finger</keyword>
<dbReference type="PANTHER" id="PTHR11477:SF13">
    <property type="entry name" value="DEATH-INDUCER OBLITERATOR 1"/>
    <property type="match status" value="1"/>
</dbReference>
<feature type="compositionally biased region" description="Polar residues" evidence="5">
    <location>
        <begin position="927"/>
        <end position="937"/>
    </location>
</feature>
<feature type="compositionally biased region" description="Pro residues" evidence="5">
    <location>
        <begin position="1993"/>
        <end position="2017"/>
    </location>
</feature>
<dbReference type="InterPro" id="IPR036575">
    <property type="entry name" value="TFIIS_cen_dom_sf"/>
</dbReference>
<feature type="region of interest" description="Disordered" evidence="5">
    <location>
        <begin position="1827"/>
        <end position="2591"/>
    </location>
</feature>
<dbReference type="PANTHER" id="PTHR11477">
    <property type="entry name" value="TRANSCRIPTION FACTOR S-II ZINC FINGER DOMAIN-CONTAINING PROTEIN"/>
    <property type="match status" value="1"/>
</dbReference>
<dbReference type="PROSITE" id="PS01359">
    <property type="entry name" value="ZF_PHD_1"/>
    <property type="match status" value="1"/>
</dbReference>
<feature type="region of interest" description="Disordered" evidence="5">
    <location>
        <begin position="867"/>
        <end position="946"/>
    </location>
</feature>
<dbReference type="Gene3D" id="1.10.472.30">
    <property type="entry name" value="Transcription elongation factor S-II, central domain"/>
    <property type="match status" value="1"/>
</dbReference>
<feature type="compositionally biased region" description="Pro residues" evidence="5">
    <location>
        <begin position="1842"/>
        <end position="1894"/>
    </location>
</feature>
<feature type="compositionally biased region" description="Basic and acidic residues" evidence="5">
    <location>
        <begin position="155"/>
        <end position="170"/>
    </location>
</feature>
<dbReference type="Proteomes" id="UP001364617">
    <property type="component" value="Unassembled WGS sequence"/>
</dbReference>
<evidence type="ECO:0000259" key="7">
    <source>
        <dbReference type="PROSITE" id="PS51321"/>
    </source>
</evidence>
<dbReference type="InterPro" id="IPR001965">
    <property type="entry name" value="Znf_PHD"/>
</dbReference>
<feature type="region of interest" description="Disordered" evidence="5">
    <location>
        <begin position="1116"/>
        <end position="1145"/>
    </location>
</feature>
<feature type="region of interest" description="Disordered" evidence="5">
    <location>
        <begin position="1452"/>
        <end position="1480"/>
    </location>
</feature>
<dbReference type="PROSITE" id="PS51321">
    <property type="entry name" value="TFIIS_CENTRAL"/>
    <property type="match status" value="1"/>
</dbReference>
<feature type="region of interest" description="Disordered" evidence="5">
    <location>
        <begin position="1381"/>
        <end position="1403"/>
    </location>
</feature>
<feature type="compositionally biased region" description="Basic and acidic residues" evidence="5">
    <location>
        <begin position="265"/>
        <end position="275"/>
    </location>
</feature>
<feature type="compositionally biased region" description="Acidic residues" evidence="5">
    <location>
        <begin position="289"/>
        <end position="311"/>
    </location>
</feature>
<feature type="compositionally biased region" description="Low complexity" evidence="5">
    <location>
        <begin position="401"/>
        <end position="412"/>
    </location>
</feature>
<dbReference type="GO" id="GO:0005634">
    <property type="term" value="C:nucleus"/>
    <property type="evidence" value="ECO:0007669"/>
    <property type="project" value="TreeGrafter"/>
</dbReference>
<feature type="compositionally biased region" description="Basic and acidic residues" evidence="5">
    <location>
        <begin position="492"/>
        <end position="503"/>
    </location>
</feature>
<dbReference type="SUPFAM" id="SSF46942">
    <property type="entry name" value="Elongation factor TFIIS domain 2"/>
    <property type="match status" value="1"/>
</dbReference>
<feature type="region of interest" description="Disordered" evidence="5">
    <location>
        <begin position="1303"/>
        <end position="1330"/>
    </location>
</feature>
<evidence type="ECO:0000313" key="9">
    <source>
        <dbReference type="Proteomes" id="UP001364617"/>
    </source>
</evidence>
<dbReference type="Pfam" id="PF07744">
    <property type="entry name" value="SPOC"/>
    <property type="match status" value="1"/>
</dbReference>
<dbReference type="InterPro" id="IPR033082">
    <property type="entry name" value="DIDO1_PHD"/>
</dbReference>
<dbReference type="InterPro" id="IPR003618">
    <property type="entry name" value="TFIIS_cen_dom"/>
</dbReference>
<feature type="compositionally biased region" description="Polar residues" evidence="5">
    <location>
        <begin position="139"/>
        <end position="148"/>
    </location>
</feature>
<feature type="compositionally biased region" description="Pro residues" evidence="5">
    <location>
        <begin position="2026"/>
        <end position="2037"/>
    </location>
</feature>
<feature type="compositionally biased region" description="Basic and acidic residues" evidence="5">
    <location>
        <begin position="1452"/>
        <end position="1464"/>
    </location>
</feature>
<dbReference type="CDD" id="cd15639">
    <property type="entry name" value="PHD_DIDO1_like"/>
    <property type="match status" value="1"/>
</dbReference>
<dbReference type="InterPro" id="IPR011011">
    <property type="entry name" value="Znf_FYVE_PHD"/>
</dbReference>
<comment type="caution">
    <text evidence="8">The sequence shown here is derived from an EMBL/GenBank/DDBJ whole genome shotgun (WGS) entry which is preliminary data.</text>
</comment>
<feature type="compositionally biased region" description="Basic and acidic residues" evidence="5">
    <location>
        <begin position="2285"/>
        <end position="2562"/>
    </location>
</feature>
<feature type="compositionally biased region" description="Basic and acidic residues" evidence="5">
    <location>
        <begin position="1589"/>
        <end position="1600"/>
    </location>
</feature>
<keyword evidence="3" id="KW-0862">Zinc</keyword>
<evidence type="ECO:0000259" key="6">
    <source>
        <dbReference type="PROSITE" id="PS50016"/>
    </source>
</evidence>
<dbReference type="Pfam" id="PF07500">
    <property type="entry name" value="TFIIS_M"/>
    <property type="match status" value="1"/>
</dbReference>
<dbReference type="Gene3D" id="3.30.40.10">
    <property type="entry name" value="Zinc/RING finger domain, C3HC4 (zinc finger)"/>
    <property type="match status" value="1"/>
</dbReference>
<reference evidence="8 9" key="1">
    <citation type="submission" date="2024-02" db="EMBL/GenBank/DDBJ databases">
        <title>Chromosome-level genome assembly of the Eurasian Minnow (Phoxinus phoxinus).</title>
        <authorList>
            <person name="Oriowo T.O."/>
            <person name="Martin S."/>
            <person name="Stange M."/>
            <person name="Chrysostomakis Y."/>
            <person name="Brown T."/>
            <person name="Winkler S."/>
            <person name="Kukowka S."/>
            <person name="Myers E.W."/>
            <person name="Bohne A."/>
        </authorList>
    </citation>
    <scope>NUCLEOTIDE SEQUENCE [LARGE SCALE GENOMIC DNA]</scope>
    <source>
        <strain evidence="8">ZFMK-TIS-60720</strain>
        <tissue evidence="8">Whole Organism</tissue>
    </source>
</reference>
<feature type="compositionally biased region" description="Pro residues" evidence="5">
    <location>
        <begin position="1926"/>
        <end position="1953"/>
    </location>
</feature>
<keyword evidence="1" id="KW-0479">Metal-binding</keyword>
<gene>
    <name evidence="8" type="ORF">R3I93_020458</name>
</gene>
<feature type="region of interest" description="Disordered" evidence="5">
    <location>
        <begin position="490"/>
        <end position="765"/>
    </location>
</feature>
<feature type="compositionally biased region" description="Low complexity" evidence="5">
    <location>
        <begin position="1643"/>
        <end position="1653"/>
    </location>
</feature>
<feature type="compositionally biased region" description="Polar residues" evidence="5">
    <location>
        <begin position="575"/>
        <end position="589"/>
    </location>
</feature>
<feature type="compositionally biased region" description="Basic and acidic residues" evidence="5">
    <location>
        <begin position="2231"/>
        <end position="2277"/>
    </location>
</feature>
<keyword evidence="9" id="KW-1185">Reference proteome</keyword>
<dbReference type="SMART" id="SM00510">
    <property type="entry name" value="TFS2M"/>
    <property type="match status" value="1"/>
</dbReference>
<dbReference type="InterPro" id="IPR012921">
    <property type="entry name" value="SPOC_C"/>
</dbReference>
<dbReference type="GO" id="GO:0006351">
    <property type="term" value="P:DNA-templated transcription"/>
    <property type="evidence" value="ECO:0007669"/>
    <property type="project" value="InterPro"/>
</dbReference>
<feature type="compositionally biased region" description="Polar residues" evidence="5">
    <location>
        <begin position="876"/>
        <end position="885"/>
    </location>
</feature>
<proteinExistence type="predicted"/>
<feature type="compositionally biased region" description="Pro residues" evidence="5">
    <location>
        <begin position="1971"/>
        <end position="1985"/>
    </location>
</feature>
<dbReference type="PROSITE" id="PS50016">
    <property type="entry name" value="ZF_PHD_2"/>
    <property type="match status" value="1"/>
</dbReference>
<evidence type="ECO:0000256" key="3">
    <source>
        <dbReference type="ARBA" id="ARBA00022833"/>
    </source>
</evidence>
<accession>A0AAN9GUK9</accession>
<evidence type="ECO:0000256" key="2">
    <source>
        <dbReference type="ARBA" id="ARBA00022771"/>
    </source>
</evidence>
<dbReference type="InterPro" id="IPR019787">
    <property type="entry name" value="Znf_PHD-finger"/>
</dbReference>
<feature type="compositionally biased region" description="Pro residues" evidence="5">
    <location>
        <begin position="723"/>
        <end position="734"/>
    </location>
</feature>
<feature type="compositionally biased region" description="Basic and acidic residues" evidence="5">
    <location>
        <begin position="1520"/>
        <end position="1545"/>
    </location>
</feature>
<dbReference type="SMART" id="SM00249">
    <property type="entry name" value="PHD"/>
    <property type="match status" value="1"/>
</dbReference>
<feature type="compositionally biased region" description="Basic and acidic residues" evidence="5">
    <location>
        <begin position="1310"/>
        <end position="1324"/>
    </location>
</feature>
<dbReference type="GO" id="GO:0097190">
    <property type="term" value="P:apoptotic signaling pathway"/>
    <property type="evidence" value="ECO:0007669"/>
    <property type="project" value="InterPro"/>
</dbReference>
<feature type="domain" description="TFIIS central" evidence="7">
    <location>
        <begin position="763"/>
        <end position="883"/>
    </location>
</feature>
<feature type="compositionally biased region" description="Basic and acidic residues" evidence="5">
    <location>
        <begin position="590"/>
        <end position="615"/>
    </location>
</feature>
<feature type="region of interest" description="Disordered" evidence="5">
    <location>
        <begin position="1505"/>
        <end position="1554"/>
    </location>
</feature>
<dbReference type="SUPFAM" id="SSF57903">
    <property type="entry name" value="FYVE/PHD zinc finger"/>
    <property type="match status" value="1"/>
</dbReference>
<feature type="compositionally biased region" description="Low complexity" evidence="5">
    <location>
        <begin position="1132"/>
        <end position="1145"/>
    </location>
</feature>
<feature type="compositionally biased region" description="Basic and acidic residues" evidence="5">
    <location>
        <begin position="2568"/>
        <end position="2591"/>
    </location>
</feature>
<protein>
    <recommendedName>
        <fullName evidence="10">Death-inducer obliterator 1</fullName>
    </recommendedName>
</protein>